<sequence>MFSTVSDSVMTPVESFTPTDTSTYAESILTSVASPISTSADYTDTSYDSYYPPSSYSPHLSSVSYTDSYSYSYSDSGESSSTPTVVTIPVETDETIIVMRHSTTYTIVDGATVTSDFSAKGTGTGTGTGTGSISYTETGVWKNTTTSRKHTRTTRKATTTSESSITIDGYITGWSWTPVSDDPAMRTWEAVRRDEGDALGAEDDCEDYESENQVDLE</sequence>
<dbReference type="AlphaFoldDB" id="A0AAV9GAT3"/>
<name>A0AAV9GAT3_9PEZI</name>
<proteinExistence type="predicted"/>
<reference evidence="2" key="2">
    <citation type="submission" date="2023-05" db="EMBL/GenBank/DDBJ databases">
        <authorList>
            <consortium name="Lawrence Berkeley National Laboratory"/>
            <person name="Steindorff A."/>
            <person name="Hensen N."/>
            <person name="Bonometti L."/>
            <person name="Westerberg I."/>
            <person name="Brannstrom I.O."/>
            <person name="Guillou S."/>
            <person name="Cros-Aarteil S."/>
            <person name="Calhoun S."/>
            <person name="Haridas S."/>
            <person name="Kuo A."/>
            <person name="Mondo S."/>
            <person name="Pangilinan J."/>
            <person name="Riley R."/>
            <person name="Labutti K."/>
            <person name="Andreopoulos B."/>
            <person name="Lipzen A."/>
            <person name="Chen C."/>
            <person name="Yanf M."/>
            <person name="Daum C."/>
            <person name="Ng V."/>
            <person name="Clum A."/>
            <person name="Ohm R."/>
            <person name="Martin F."/>
            <person name="Silar P."/>
            <person name="Natvig D."/>
            <person name="Lalanne C."/>
            <person name="Gautier V."/>
            <person name="Ament-Velasquez S.L."/>
            <person name="Kruys A."/>
            <person name="Hutchinson M.I."/>
            <person name="Powell A.J."/>
            <person name="Barry K."/>
            <person name="Miller A.N."/>
            <person name="Grigoriev I.V."/>
            <person name="Debuchy R."/>
            <person name="Gladieux P."/>
            <person name="Thoren M.H."/>
            <person name="Johannesson H."/>
        </authorList>
    </citation>
    <scope>NUCLEOTIDE SEQUENCE</scope>
    <source>
        <strain evidence="2">PSN243</strain>
    </source>
</reference>
<evidence type="ECO:0000313" key="3">
    <source>
        <dbReference type="Proteomes" id="UP001321760"/>
    </source>
</evidence>
<reference evidence="2" key="1">
    <citation type="journal article" date="2023" name="Mol. Phylogenet. Evol.">
        <title>Genome-scale phylogeny and comparative genomics of the fungal order Sordariales.</title>
        <authorList>
            <person name="Hensen N."/>
            <person name="Bonometti L."/>
            <person name="Westerberg I."/>
            <person name="Brannstrom I.O."/>
            <person name="Guillou S."/>
            <person name="Cros-Aarteil S."/>
            <person name="Calhoun S."/>
            <person name="Haridas S."/>
            <person name="Kuo A."/>
            <person name="Mondo S."/>
            <person name="Pangilinan J."/>
            <person name="Riley R."/>
            <person name="LaButti K."/>
            <person name="Andreopoulos B."/>
            <person name="Lipzen A."/>
            <person name="Chen C."/>
            <person name="Yan M."/>
            <person name="Daum C."/>
            <person name="Ng V."/>
            <person name="Clum A."/>
            <person name="Steindorff A."/>
            <person name="Ohm R.A."/>
            <person name="Martin F."/>
            <person name="Silar P."/>
            <person name="Natvig D.O."/>
            <person name="Lalanne C."/>
            <person name="Gautier V."/>
            <person name="Ament-Velasquez S.L."/>
            <person name="Kruys A."/>
            <person name="Hutchinson M.I."/>
            <person name="Powell A.J."/>
            <person name="Barry K."/>
            <person name="Miller A.N."/>
            <person name="Grigoriev I.V."/>
            <person name="Debuchy R."/>
            <person name="Gladieux P."/>
            <person name="Hiltunen Thoren M."/>
            <person name="Johannesson H."/>
        </authorList>
    </citation>
    <scope>NUCLEOTIDE SEQUENCE</scope>
    <source>
        <strain evidence="2">PSN243</strain>
    </source>
</reference>
<keyword evidence="3" id="KW-1185">Reference proteome</keyword>
<protein>
    <submittedName>
        <fullName evidence="2">Uncharacterized protein</fullName>
    </submittedName>
</protein>
<comment type="caution">
    <text evidence="2">The sequence shown here is derived from an EMBL/GenBank/DDBJ whole genome shotgun (WGS) entry which is preliminary data.</text>
</comment>
<feature type="compositionally biased region" description="Acidic residues" evidence="1">
    <location>
        <begin position="200"/>
        <end position="217"/>
    </location>
</feature>
<dbReference type="EMBL" id="MU865961">
    <property type="protein sequence ID" value="KAK4445939.1"/>
    <property type="molecule type" value="Genomic_DNA"/>
</dbReference>
<gene>
    <name evidence="2" type="ORF">QBC34DRAFT_412524</name>
</gene>
<organism evidence="2 3">
    <name type="scientific">Podospora aff. communis PSN243</name>
    <dbReference type="NCBI Taxonomy" id="3040156"/>
    <lineage>
        <taxon>Eukaryota</taxon>
        <taxon>Fungi</taxon>
        <taxon>Dikarya</taxon>
        <taxon>Ascomycota</taxon>
        <taxon>Pezizomycotina</taxon>
        <taxon>Sordariomycetes</taxon>
        <taxon>Sordariomycetidae</taxon>
        <taxon>Sordariales</taxon>
        <taxon>Podosporaceae</taxon>
        <taxon>Podospora</taxon>
    </lineage>
</organism>
<dbReference type="Proteomes" id="UP001321760">
    <property type="component" value="Unassembled WGS sequence"/>
</dbReference>
<evidence type="ECO:0000256" key="1">
    <source>
        <dbReference type="SAM" id="MobiDB-lite"/>
    </source>
</evidence>
<accession>A0AAV9GAT3</accession>
<evidence type="ECO:0000313" key="2">
    <source>
        <dbReference type="EMBL" id="KAK4445939.1"/>
    </source>
</evidence>
<feature type="region of interest" description="Disordered" evidence="1">
    <location>
        <begin position="195"/>
        <end position="217"/>
    </location>
</feature>